<protein>
    <submittedName>
        <fullName evidence="1">Uncharacterized protein</fullName>
    </submittedName>
</protein>
<proteinExistence type="predicted"/>
<gene>
    <name evidence="1" type="ORF">SMAX5B_013158</name>
</gene>
<keyword evidence="2" id="KW-1185">Reference proteome</keyword>
<accession>A0A2U9BE31</accession>
<organism evidence="1 2">
    <name type="scientific">Scophthalmus maximus</name>
    <name type="common">Turbot</name>
    <name type="synonym">Psetta maxima</name>
    <dbReference type="NCBI Taxonomy" id="52904"/>
    <lineage>
        <taxon>Eukaryota</taxon>
        <taxon>Metazoa</taxon>
        <taxon>Chordata</taxon>
        <taxon>Craniata</taxon>
        <taxon>Vertebrata</taxon>
        <taxon>Euteleostomi</taxon>
        <taxon>Actinopterygii</taxon>
        <taxon>Neopterygii</taxon>
        <taxon>Teleostei</taxon>
        <taxon>Neoteleostei</taxon>
        <taxon>Acanthomorphata</taxon>
        <taxon>Carangaria</taxon>
        <taxon>Pleuronectiformes</taxon>
        <taxon>Pleuronectoidei</taxon>
        <taxon>Scophthalmidae</taxon>
        <taxon>Scophthalmus</taxon>
    </lineage>
</organism>
<dbReference type="AlphaFoldDB" id="A0A2U9BE31"/>
<evidence type="ECO:0000313" key="2">
    <source>
        <dbReference type="Proteomes" id="UP000246464"/>
    </source>
</evidence>
<name>A0A2U9BE31_SCOMX</name>
<dbReference type="EMBL" id="CP026247">
    <property type="protein sequence ID" value="AWP01902.1"/>
    <property type="molecule type" value="Genomic_DNA"/>
</dbReference>
<evidence type="ECO:0000313" key="1">
    <source>
        <dbReference type="EMBL" id="AWP01902.1"/>
    </source>
</evidence>
<reference evidence="1 2" key="1">
    <citation type="submission" date="2017-12" db="EMBL/GenBank/DDBJ databases">
        <title>Integrating genomic resources of turbot (Scophthalmus maximus) in depth evaluation of genetic and physical mapping variation across individuals.</title>
        <authorList>
            <person name="Martinez P."/>
        </authorList>
    </citation>
    <scope>NUCLEOTIDE SEQUENCE [LARGE SCALE GENOMIC DNA]</scope>
</reference>
<sequence length="60" mass="6668">MNPYKGAFSVPGDALVFTEKVMVQQLDMVHRWVHAESIIRNNKPNSCRRDGVASGGYSSD</sequence>
<dbReference type="Proteomes" id="UP000246464">
    <property type="component" value="Chromosome 5"/>
</dbReference>